<sequence>MATLIERKTRYTVLLRNNDRKSKPLMNRLIHEMSPLPAEARRSITFDRGLEFVAWRELEIGMGTRAWFCDPQAPWQKGSVENMNRRLRRYLPRDTAVLQLTPRSMRMMCQRLNATPRKCLGYRTPTEAFRDELIRLEAP</sequence>
<dbReference type="NCBIfam" id="NF033563">
    <property type="entry name" value="transpos_IS30"/>
    <property type="match status" value="1"/>
</dbReference>
<dbReference type="GO" id="GO:0005829">
    <property type="term" value="C:cytosol"/>
    <property type="evidence" value="ECO:0007669"/>
    <property type="project" value="TreeGrafter"/>
</dbReference>
<gene>
    <name evidence="2" type="ORF">FOB51_00145</name>
</gene>
<dbReference type="GO" id="GO:0032196">
    <property type="term" value="P:transposition"/>
    <property type="evidence" value="ECO:0007669"/>
    <property type="project" value="TreeGrafter"/>
</dbReference>
<evidence type="ECO:0000313" key="2">
    <source>
        <dbReference type="EMBL" id="QEU06526.1"/>
    </source>
</evidence>
<dbReference type="Gene3D" id="3.30.420.10">
    <property type="entry name" value="Ribonuclease H-like superfamily/Ribonuclease H"/>
    <property type="match status" value="1"/>
</dbReference>
<protein>
    <submittedName>
        <fullName evidence="2">IS30 family transposase</fullName>
    </submittedName>
</protein>
<keyword evidence="2" id="KW-0614">Plasmid</keyword>
<evidence type="ECO:0000313" key="3">
    <source>
        <dbReference type="Proteomes" id="UP000324507"/>
    </source>
</evidence>
<evidence type="ECO:0000259" key="1">
    <source>
        <dbReference type="PROSITE" id="PS50994"/>
    </source>
</evidence>
<reference evidence="2 3" key="1">
    <citation type="submission" date="2019-09" db="EMBL/GenBank/DDBJ databases">
        <title>FDA dAtabase for Regulatory Grade micrObial Sequences (FDA-ARGOS): Supporting development and validation of Infectious Disease Dx tests.</title>
        <authorList>
            <person name="Sciortino C."/>
            <person name="Tallon L."/>
            <person name="Sadzewicz L."/>
            <person name="Vavikolanu K."/>
            <person name="Mehta A."/>
            <person name="Aluvathingal J."/>
            <person name="Nadendla S."/>
            <person name="Nandy P."/>
            <person name="Geyer C."/>
            <person name="Yan Y."/>
            <person name="Sichtig H."/>
        </authorList>
    </citation>
    <scope>NUCLEOTIDE SEQUENCE [LARGE SCALE GENOMIC DNA]</scope>
    <source>
        <strain evidence="2 3">FDAARGOS_643</strain>
        <plasmid evidence="2 3">unnamed1</plasmid>
    </source>
</reference>
<dbReference type="InterPro" id="IPR051917">
    <property type="entry name" value="Transposase-Integrase"/>
</dbReference>
<accession>A0A5P2QM01</accession>
<proteinExistence type="predicted"/>
<dbReference type="InterPro" id="IPR012337">
    <property type="entry name" value="RNaseH-like_sf"/>
</dbReference>
<dbReference type="SUPFAM" id="SSF53098">
    <property type="entry name" value="Ribonuclease H-like"/>
    <property type="match status" value="1"/>
</dbReference>
<organism evidence="2 3">
    <name type="scientific">Paracoccus yeei</name>
    <dbReference type="NCBI Taxonomy" id="147645"/>
    <lineage>
        <taxon>Bacteria</taxon>
        <taxon>Pseudomonadati</taxon>
        <taxon>Pseudomonadota</taxon>
        <taxon>Alphaproteobacteria</taxon>
        <taxon>Rhodobacterales</taxon>
        <taxon>Paracoccaceae</taxon>
        <taxon>Paracoccus</taxon>
    </lineage>
</organism>
<dbReference type="AlphaFoldDB" id="A0A5P2QM01"/>
<name>A0A5P2QM01_9RHOB</name>
<dbReference type="InterPro" id="IPR053392">
    <property type="entry name" value="Transposase_IS30-like"/>
</dbReference>
<dbReference type="GO" id="GO:0003676">
    <property type="term" value="F:nucleic acid binding"/>
    <property type="evidence" value="ECO:0007669"/>
    <property type="project" value="InterPro"/>
</dbReference>
<dbReference type="GO" id="GO:0015074">
    <property type="term" value="P:DNA integration"/>
    <property type="evidence" value="ECO:0007669"/>
    <property type="project" value="InterPro"/>
</dbReference>
<dbReference type="PANTHER" id="PTHR10948">
    <property type="entry name" value="TRANSPOSASE"/>
    <property type="match status" value="1"/>
</dbReference>
<dbReference type="GO" id="GO:0004803">
    <property type="term" value="F:transposase activity"/>
    <property type="evidence" value="ECO:0007669"/>
    <property type="project" value="TreeGrafter"/>
</dbReference>
<dbReference type="PROSITE" id="PS50994">
    <property type="entry name" value="INTEGRASE"/>
    <property type="match status" value="1"/>
</dbReference>
<dbReference type="InterPro" id="IPR001584">
    <property type="entry name" value="Integrase_cat-core"/>
</dbReference>
<feature type="domain" description="Integrase catalytic" evidence="1">
    <location>
        <begin position="1"/>
        <end position="133"/>
    </location>
</feature>
<dbReference type="EMBL" id="CP044078">
    <property type="protein sequence ID" value="QEU06526.1"/>
    <property type="molecule type" value="Genomic_DNA"/>
</dbReference>
<geneLocation type="plasmid" evidence="2">
    <name>unnamed1</name>
</geneLocation>
<dbReference type="InterPro" id="IPR036397">
    <property type="entry name" value="RNaseH_sf"/>
</dbReference>
<dbReference type="PANTHER" id="PTHR10948:SF23">
    <property type="entry name" value="TRANSPOSASE INSI FOR INSERTION SEQUENCE ELEMENT IS30A-RELATED"/>
    <property type="match status" value="1"/>
</dbReference>
<dbReference type="Proteomes" id="UP000324507">
    <property type="component" value="Plasmid unnamed1"/>
</dbReference>